<dbReference type="EMBL" id="JANRMI010000007">
    <property type="protein sequence ID" value="MDG0818192.1"/>
    <property type="molecule type" value="Genomic_DNA"/>
</dbReference>
<dbReference type="RefSeq" id="WP_277579668.1">
    <property type="nucleotide sequence ID" value="NZ_JANRMI010000007.1"/>
</dbReference>
<name>A0ABT6DNX5_9BACT</name>
<evidence type="ECO:0000313" key="2">
    <source>
        <dbReference type="Proteomes" id="UP001152321"/>
    </source>
</evidence>
<dbReference type="InterPro" id="IPR022148">
    <property type="entry name" value="CopG_antitoxin"/>
</dbReference>
<protein>
    <submittedName>
        <fullName evidence="1">CopG family antitoxin</fullName>
    </submittedName>
</protein>
<proteinExistence type="predicted"/>
<evidence type="ECO:0000313" key="1">
    <source>
        <dbReference type="EMBL" id="MDG0818192.1"/>
    </source>
</evidence>
<reference evidence="1" key="1">
    <citation type="submission" date="2022-08" db="EMBL/GenBank/DDBJ databases">
        <title>Novel Bdellovibrio Species Isolated from Svalbard: Designation Bdellovibrio svalbardensis.</title>
        <authorList>
            <person name="Mitchell R.J."/>
            <person name="Choi S.Y."/>
        </authorList>
    </citation>
    <scope>NUCLEOTIDE SEQUENCE</scope>
    <source>
        <strain evidence="1">PAP01</strain>
    </source>
</reference>
<accession>A0ABT6DNX5</accession>
<gene>
    <name evidence="1" type="ORF">NWE73_17550</name>
</gene>
<dbReference type="Proteomes" id="UP001152321">
    <property type="component" value="Unassembled WGS sequence"/>
</dbReference>
<comment type="caution">
    <text evidence="1">The sequence shown here is derived from an EMBL/GenBank/DDBJ whole genome shotgun (WGS) entry which is preliminary data.</text>
</comment>
<dbReference type="Pfam" id="PF12441">
    <property type="entry name" value="CopG_antitoxin"/>
    <property type="match status" value="1"/>
</dbReference>
<sequence>MKKSVKRLKTYDRIEFDTKEILAGLSRLKGARRKPTSIALEEEMLKELKEIAASKGIPYQVLMRLLIADGLRKLKAS</sequence>
<organism evidence="1 2">
    <name type="scientific">Bdellovibrio svalbardensis</name>
    <dbReference type="NCBI Taxonomy" id="2972972"/>
    <lineage>
        <taxon>Bacteria</taxon>
        <taxon>Pseudomonadati</taxon>
        <taxon>Bdellovibrionota</taxon>
        <taxon>Bdellovibrionia</taxon>
        <taxon>Bdellovibrionales</taxon>
        <taxon>Pseudobdellovibrionaceae</taxon>
        <taxon>Bdellovibrio</taxon>
    </lineage>
</organism>
<keyword evidence="2" id="KW-1185">Reference proteome</keyword>